<organism evidence="2 3">
    <name type="scientific">Brumimicrobium salinarum</name>
    <dbReference type="NCBI Taxonomy" id="2058658"/>
    <lineage>
        <taxon>Bacteria</taxon>
        <taxon>Pseudomonadati</taxon>
        <taxon>Bacteroidota</taxon>
        <taxon>Flavobacteriia</taxon>
        <taxon>Flavobacteriales</taxon>
        <taxon>Crocinitomicaceae</taxon>
        <taxon>Brumimicrobium</taxon>
    </lineage>
</organism>
<evidence type="ECO:0000313" key="2">
    <source>
        <dbReference type="EMBL" id="PKR79665.1"/>
    </source>
</evidence>
<name>A0A2I0QZA5_9FLAO</name>
<sequence>MKTTFYGVLFLTLMLAACSDNTKNEHIAEINQMENTLDSLETAAIDTTQATSTEIIFTVRETIQNVKDNYNADTMNYDLANKMNAYKDIRKVLSKNSKNLSKVKSAIPEVREKLSDLKHDIENGVNDRDKYQEFINFEKGKIEEIEETLAFFIKTKHEQYNAFDTLHPQIKKISEANSAVTNE</sequence>
<gene>
    <name evidence="2" type="ORF">CW751_13940</name>
</gene>
<dbReference type="Proteomes" id="UP000236654">
    <property type="component" value="Unassembled WGS sequence"/>
</dbReference>
<protein>
    <submittedName>
        <fullName evidence="2">Uncharacterized protein</fullName>
    </submittedName>
</protein>
<dbReference type="RefSeq" id="WP_101335645.1">
    <property type="nucleotide sequence ID" value="NZ_PJNI01000021.1"/>
</dbReference>
<dbReference type="AlphaFoldDB" id="A0A2I0QZA5"/>
<dbReference type="PROSITE" id="PS51257">
    <property type="entry name" value="PROKAR_LIPOPROTEIN"/>
    <property type="match status" value="1"/>
</dbReference>
<keyword evidence="1" id="KW-0175">Coiled coil</keyword>
<dbReference type="OrthoDB" id="1467201at2"/>
<proteinExistence type="predicted"/>
<feature type="coiled-coil region" evidence="1">
    <location>
        <begin position="23"/>
        <end position="50"/>
    </location>
</feature>
<dbReference type="EMBL" id="PJNI01000021">
    <property type="protein sequence ID" value="PKR79665.1"/>
    <property type="molecule type" value="Genomic_DNA"/>
</dbReference>
<evidence type="ECO:0000256" key="1">
    <source>
        <dbReference type="SAM" id="Coils"/>
    </source>
</evidence>
<reference evidence="2 3" key="1">
    <citation type="submission" date="2017-12" db="EMBL/GenBank/DDBJ databases">
        <title>The draft genome sequence of Brumimicrobium saltpan LHR20.</title>
        <authorList>
            <person name="Do Z.-J."/>
            <person name="Luo H.-R."/>
        </authorList>
    </citation>
    <scope>NUCLEOTIDE SEQUENCE [LARGE SCALE GENOMIC DNA]</scope>
    <source>
        <strain evidence="2 3">LHR20</strain>
    </source>
</reference>
<keyword evidence="3" id="KW-1185">Reference proteome</keyword>
<evidence type="ECO:0000313" key="3">
    <source>
        <dbReference type="Proteomes" id="UP000236654"/>
    </source>
</evidence>
<accession>A0A2I0QZA5</accession>
<comment type="caution">
    <text evidence="2">The sequence shown here is derived from an EMBL/GenBank/DDBJ whole genome shotgun (WGS) entry which is preliminary data.</text>
</comment>